<accession>A0ABD0JG83</accession>
<evidence type="ECO:0000313" key="2">
    <source>
        <dbReference type="Proteomes" id="UP001519460"/>
    </source>
</evidence>
<keyword evidence="2" id="KW-1185">Reference proteome</keyword>
<dbReference type="EMBL" id="JACVVK020000454">
    <property type="protein sequence ID" value="KAK7473892.1"/>
    <property type="molecule type" value="Genomic_DNA"/>
</dbReference>
<evidence type="ECO:0000313" key="1">
    <source>
        <dbReference type="EMBL" id="KAK7473892.1"/>
    </source>
</evidence>
<comment type="caution">
    <text evidence="1">The sequence shown here is derived from an EMBL/GenBank/DDBJ whole genome shotgun (WGS) entry which is preliminary data.</text>
</comment>
<reference evidence="1 2" key="1">
    <citation type="journal article" date="2023" name="Sci. Data">
        <title>Genome assembly of the Korean intertidal mud-creeper Batillaria attramentaria.</title>
        <authorList>
            <person name="Patra A.K."/>
            <person name="Ho P.T."/>
            <person name="Jun S."/>
            <person name="Lee S.J."/>
            <person name="Kim Y."/>
            <person name="Won Y.J."/>
        </authorList>
    </citation>
    <scope>NUCLEOTIDE SEQUENCE [LARGE SCALE GENOMIC DNA]</scope>
    <source>
        <strain evidence="1">Wonlab-2016</strain>
    </source>
</reference>
<dbReference type="Proteomes" id="UP001519460">
    <property type="component" value="Unassembled WGS sequence"/>
</dbReference>
<organism evidence="1 2">
    <name type="scientific">Batillaria attramentaria</name>
    <dbReference type="NCBI Taxonomy" id="370345"/>
    <lineage>
        <taxon>Eukaryota</taxon>
        <taxon>Metazoa</taxon>
        <taxon>Spiralia</taxon>
        <taxon>Lophotrochozoa</taxon>
        <taxon>Mollusca</taxon>
        <taxon>Gastropoda</taxon>
        <taxon>Caenogastropoda</taxon>
        <taxon>Sorbeoconcha</taxon>
        <taxon>Cerithioidea</taxon>
        <taxon>Batillariidae</taxon>
        <taxon>Batillaria</taxon>
    </lineage>
</organism>
<sequence length="113" mass="12723">MLFSATFPRSFNHFTYPVMQARLRLAAMHLNASAGCEQATSLLHKVNCSGKSADFGLQREIQLAKAVKCSHCRDYISELYEVVLLRLTFPGYKKAREAQSNNTQGLPELLVSW</sequence>
<name>A0ABD0JG83_9CAEN</name>
<protein>
    <submittedName>
        <fullName evidence="1">Uncharacterized protein</fullName>
    </submittedName>
</protein>
<dbReference type="AlphaFoldDB" id="A0ABD0JG83"/>
<gene>
    <name evidence="1" type="ORF">BaRGS_00034881</name>
</gene>
<proteinExistence type="predicted"/>